<keyword evidence="2" id="KW-0540">Nuclease</keyword>
<dbReference type="InterPro" id="IPR008538">
    <property type="entry name" value="Uma2"/>
</dbReference>
<evidence type="ECO:0000313" key="3">
    <source>
        <dbReference type="Proteomes" id="UP001379533"/>
    </source>
</evidence>
<proteinExistence type="predicted"/>
<feature type="domain" description="Putative restriction endonuclease" evidence="1">
    <location>
        <begin position="19"/>
        <end position="178"/>
    </location>
</feature>
<dbReference type="Proteomes" id="UP001379533">
    <property type="component" value="Chromosome"/>
</dbReference>
<dbReference type="PANTHER" id="PTHR34107:SF4">
    <property type="entry name" value="SLL1222 PROTEIN"/>
    <property type="match status" value="1"/>
</dbReference>
<dbReference type="InterPro" id="IPR011335">
    <property type="entry name" value="Restrct_endonuc-II-like"/>
</dbReference>
<protein>
    <submittedName>
        <fullName evidence="2">Uma2 family endonuclease</fullName>
    </submittedName>
</protein>
<dbReference type="Gene3D" id="3.90.1570.10">
    <property type="entry name" value="tt1808, chain A"/>
    <property type="match status" value="1"/>
</dbReference>
<organism evidence="2 3">
    <name type="scientific">Pendulispora brunnea</name>
    <dbReference type="NCBI Taxonomy" id="2905690"/>
    <lineage>
        <taxon>Bacteria</taxon>
        <taxon>Pseudomonadati</taxon>
        <taxon>Myxococcota</taxon>
        <taxon>Myxococcia</taxon>
        <taxon>Myxococcales</taxon>
        <taxon>Sorangiineae</taxon>
        <taxon>Pendulisporaceae</taxon>
        <taxon>Pendulispora</taxon>
    </lineage>
</organism>
<dbReference type="Pfam" id="PF05685">
    <property type="entry name" value="Uma2"/>
    <property type="match status" value="1"/>
</dbReference>
<dbReference type="EMBL" id="CP089982">
    <property type="protein sequence ID" value="WXA95132.1"/>
    <property type="molecule type" value="Genomic_DNA"/>
</dbReference>
<evidence type="ECO:0000259" key="1">
    <source>
        <dbReference type="Pfam" id="PF05685"/>
    </source>
</evidence>
<evidence type="ECO:0000313" key="2">
    <source>
        <dbReference type="EMBL" id="WXA95132.1"/>
    </source>
</evidence>
<reference evidence="2 3" key="1">
    <citation type="submission" date="2021-12" db="EMBL/GenBank/DDBJ databases">
        <title>Discovery of the Pendulisporaceae a myxobacterial family with distinct sporulation behavior and unique specialized metabolism.</title>
        <authorList>
            <person name="Garcia R."/>
            <person name="Popoff A."/>
            <person name="Bader C.D."/>
            <person name="Loehr J."/>
            <person name="Walesch S."/>
            <person name="Walt C."/>
            <person name="Boldt J."/>
            <person name="Bunk B."/>
            <person name="Haeckl F.J.F.P.J."/>
            <person name="Gunesch A.P."/>
            <person name="Birkelbach J."/>
            <person name="Nuebel U."/>
            <person name="Pietschmann T."/>
            <person name="Bach T."/>
            <person name="Mueller R."/>
        </authorList>
    </citation>
    <scope>NUCLEOTIDE SEQUENCE [LARGE SCALE GENOMIC DNA]</scope>
    <source>
        <strain evidence="2 3">MSr12523</strain>
    </source>
</reference>
<keyword evidence="2" id="KW-0255">Endonuclease</keyword>
<dbReference type="CDD" id="cd06260">
    <property type="entry name" value="DUF820-like"/>
    <property type="match status" value="1"/>
</dbReference>
<gene>
    <name evidence="2" type="ORF">LZC95_53015</name>
</gene>
<accession>A0ABZ2K8W3</accession>
<dbReference type="SUPFAM" id="SSF52980">
    <property type="entry name" value="Restriction endonuclease-like"/>
    <property type="match status" value="1"/>
</dbReference>
<name>A0ABZ2K8W3_9BACT</name>
<dbReference type="GO" id="GO:0004519">
    <property type="term" value="F:endonuclease activity"/>
    <property type="evidence" value="ECO:0007669"/>
    <property type="project" value="UniProtKB-KW"/>
</dbReference>
<dbReference type="InterPro" id="IPR012296">
    <property type="entry name" value="Nuclease_put_TT1808"/>
</dbReference>
<sequence>MSGAVRRTHGATWADIADRPEEDRLEIVGGEVVQKAAPTWDHGLAQTSISAFLVGPYQWGRGDGPGGWWFGSEVDIELETHEVYRPDVAGWRKDRVPKMPPGRPVRVRPDWSAEVLSKSNAERDLGDKLFGDHRAGVPHYWILDPQHRTLTVYRYATEGYFVALTAGRGKKVRAEPFEEVEIEIDLLFEGAD</sequence>
<dbReference type="RefSeq" id="WP_394845741.1">
    <property type="nucleotide sequence ID" value="NZ_CP089982.1"/>
</dbReference>
<dbReference type="PANTHER" id="PTHR34107">
    <property type="entry name" value="SLL0198 PROTEIN-RELATED"/>
    <property type="match status" value="1"/>
</dbReference>
<keyword evidence="2" id="KW-0378">Hydrolase</keyword>
<keyword evidence="3" id="KW-1185">Reference proteome</keyword>